<keyword evidence="2" id="KW-1185">Reference proteome</keyword>
<dbReference type="EnsemblPlants" id="OPUNC02G12500.1">
    <property type="protein sequence ID" value="OPUNC02G12500.1"/>
    <property type="gene ID" value="OPUNC02G12500"/>
</dbReference>
<evidence type="ECO:0000313" key="2">
    <source>
        <dbReference type="Proteomes" id="UP000026962"/>
    </source>
</evidence>
<protein>
    <submittedName>
        <fullName evidence="1">Uncharacterized protein</fullName>
    </submittedName>
</protein>
<sequence>MLSSMNYGSSSYSHQSKVSHVPYRVGPLEYQHMVMCHCCCPAKRRSGSRRASTTLSGDIISAKMLGWGCDFWVWCDGPMTSFIKELLNDLRDVVTSLMRDVTEGG</sequence>
<evidence type="ECO:0000313" key="1">
    <source>
        <dbReference type="EnsemblPlants" id="OPUNC02G12500.1"/>
    </source>
</evidence>
<name>A0A0E0JZ09_ORYPU</name>
<dbReference type="Gramene" id="OPUNC02G12500.1">
    <property type="protein sequence ID" value="OPUNC02G12500.1"/>
    <property type="gene ID" value="OPUNC02G12500"/>
</dbReference>
<accession>A0A0E0JZ09</accession>
<dbReference type="HOGENOM" id="CLU_088072_3_0_1"/>
<organism evidence="1">
    <name type="scientific">Oryza punctata</name>
    <name type="common">Red rice</name>
    <dbReference type="NCBI Taxonomy" id="4537"/>
    <lineage>
        <taxon>Eukaryota</taxon>
        <taxon>Viridiplantae</taxon>
        <taxon>Streptophyta</taxon>
        <taxon>Embryophyta</taxon>
        <taxon>Tracheophyta</taxon>
        <taxon>Spermatophyta</taxon>
        <taxon>Magnoliopsida</taxon>
        <taxon>Liliopsida</taxon>
        <taxon>Poales</taxon>
        <taxon>Poaceae</taxon>
        <taxon>BOP clade</taxon>
        <taxon>Oryzoideae</taxon>
        <taxon>Oryzeae</taxon>
        <taxon>Oryzinae</taxon>
        <taxon>Oryza</taxon>
    </lineage>
</organism>
<proteinExistence type="predicted"/>
<dbReference type="AlphaFoldDB" id="A0A0E0JZ09"/>
<reference evidence="1" key="1">
    <citation type="submission" date="2015-04" db="UniProtKB">
        <authorList>
            <consortium name="EnsemblPlants"/>
        </authorList>
    </citation>
    <scope>IDENTIFICATION</scope>
</reference>
<dbReference type="Proteomes" id="UP000026962">
    <property type="component" value="Chromosome 2"/>
</dbReference>
<reference evidence="1" key="2">
    <citation type="submission" date="2018-05" db="EMBL/GenBank/DDBJ databases">
        <title>OpunRS2 (Oryza punctata Reference Sequence Version 2).</title>
        <authorList>
            <person name="Zhang J."/>
            <person name="Kudrna D."/>
            <person name="Lee S."/>
            <person name="Talag J."/>
            <person name="Welchert J."/>
            <person name="Wing R.A."/>
        </authorList>
    </citation>
    <scope>NUCLEOTIDE SEQUENCE [LARGE SCALE GENOMIC DNA]</scope>
</reference>